<organism evidence="1 2">
    <name type="scientific">Pleurodeles waltl</name>
    <name type="common">Iberian ribbed newt</name>
    <dbReference type="NCBI Taxonomy" id="8319"/>
    <lineage>
        <taxon>Eukaryota</taxon>
        <taxon>Metazoa</taxon>
        <taxon>Chordata</taxon>
        <taxon>Craniata</taxon>
        <taxon>Vertebrata</taxon>
        <taxon>Euteleostomi</taxon>
        <taxon>Amphibia</taxon>
        <taxon>Batrachia</taxon>
        <taxon>Caudata</taxon>
        <taxon>Salamandroidea</taxon>
        <taxon>Salamandridae</taxon>
        <taxon>Pleurodelinae</taxon>
        <taxon>Pleurodeles</taxon>
    </lineage>
</organism>
<name>A0AAV7UBV2_PLEWA</name>
<dbReference type="AlphaFoldDB" id="A0AAV7UBV2"/>
<proteinExistence type="predicted"/>
<reference evidence="1" key="1">
    <citation type="journal article" date="2022" name="bioRxiv">
        <title>Sequencing and chromosome-scale assembly of the giantPleurodeles waltlgenome.</title>
        <authorList>
            <person name="Brown T."/>
            <person name="Elewa A."/>
            <person name="Iarovenko S."/>
            <person name="Subramanian E."/>
            <person name="Araus A.J."/>
            <person name="Petzold A."/>
            <person name="Susuki M."/>
            <person name="Suzuki K.-i.T."/>
            <person name="Hayashi T."/>
            <person name="Toyoda A."/>
            <person name="Oliveira C."/>
            <person name="Osipova E."/>
            <person name="Leigh N.D."/>
            <person name="Simon A."/>
            <person name="Yun M.H."/>
        </authorList>
    </citation>
    <scope>NUCLEOTIDE SEQUENCE</scope>
    <source>
        <strain evidence="1">20211129_DDA</strain>
        <tissue evidence="1">Liver</tissue>
    </source>
</reference>
<accession>A0AAV7UBV2</accession>
<dbReference type="Proteomes" id="UP001066276">
    <property type="component" value="Chromosome 3_1"/>
</dbReference>
<evidence type="ECO:0000313" key="2">
    <source>
        <dbReference type="Proteomes" id="UP001066276"/>
    </source>
</evidence>
<evidence type="ECO:0000313" key="1">
    <source>
        <dbReference type="EMBL" id="KAJ1185879.1"/>
    </source>
</evidence>
<gene>
    <name evidence="1" type="ORF">NDU88_002665</name>
</gene>
<comment type="caution">
    <text evidence="1">The sequence shown here is derived from an EMBL/GenBank/DDBJ whole genome shotgun (WGS) entry which is preliminary data.</text>
</comment>
<keyword evidence="2" id="KW-1185">Reference proteome</keyword>
<dbReference type="EMBL" id="JANPWB010000005">
    <property type="protein sequence ID" value="KAJ1185879.1"/>
    <property type="molecule type" value="Genomic_DNA"/>
</dbReference>
<sequence length="101" mass="11139">MQVSHLFHPLTRVASPDQIFRKVAYSCYRRSLRLTGGVVPFAPALVLLGTLHGPKITSGPELRAWHEAELYSLGDLYDDGGLILVPTLVQKSRLPAGQFLL</sequence>
<protein>
    <submittedName>
        <fullName evidence="1">Uncharacterized protein</fullName>
    </submittedName>
</protein>